<dbReference type="Proteomes" id="UP000316095">
    <property type="component" value="Unassembled WGS sequence"/>
</dbReference>
<feature type="binding site" evidence="2">
    <location>
        <begin position="83"/>
        <end position="85"/>
    </location>
    <ligand>
        <name>substrate</name>
    </ligand>
</feature>
<keyword evidence="5" id="KW-1185">Reference proteome</keyword>
<dbReference type="HAMAP" id="MF_01139">
    <property type="entry name" value="ISPT"/>
    <property type="match status" value="1"/>
</dbReference>
<dbReference type="PANTHER" id="PTHR10291">
    <property type="entry name" value="DEHYDRODOLICHYL DIPHOSPHATE SYNTHASE FAMILY MEMBER"/>
    <property type="match status" value="1"/>
</dbReference>
<dbReference type="Gene3D" id="3.40.1180.10">
    <property type="entry name" value="Decaprenyl diphosphate synthase-like"/>
    <property type="match status" value="1"/>
</dbReference>
<feature type="binding site" evidence="2">
    <location>
        <position position="89"/>
    </location>
    <ligand>
        <name>substrate</name>
    </ligand>
</feature>
<feature type="binding site" evidence="2">
    <location>
        <position position="206"/>
    </location>
    <ligand>
        <name>substrate</name>
    </ligand>
</feature>
<dbReference type="GO" id="GO:0045547">
    <property type="term" value="F:ditrans,polycis-polyprenyl diphosphate synthase [(2E,6E)-farnesyl diphosphate specific] activity"/>
    <property type="evidence" value="ECO:0007669"/>
    <property type="project" value="TreeGrafter"/>
</dbReference>
<evidence type="ECO:0000256" key="3">
    <source>
        <dbReference type="SAM" id="MobiDB-lite"/>
    </source>
</evidence>
<feature type="region of interest" description="Disordered" evidence="3">
    <location>
        <begin position="1"/>
        <end position="23"/>
    </location>
</feature>
<dbReference type="InterPro" id="IPR036424">
    <property type="entry name" value="UPP_synth-like_sf"/>
</dbReference>
<comment type="function">
    <text evidence="2">Catalyzes the condensation of isopentenyl diphosphate (IPP) with allylic pyrophosphates generating different type of terpenoids.</text>
</comment>
<feature type="binding site" evidence="2">
    <location>
        <position position="55"/>
    </location>
    <ligand>
        <name>substrate</name>
    </ligand>
</feature>
<dbReference type="PANTHER" id="PTHR10291:SF0">
    <property type="entry name" value="DEHYDRODOLICHYL DIPHOSPHATE SYNTHASE 2"/>
    <property type="match status" value="1"/>
</dbReference>
<dbReference type="FunFam" id="3.40.1180.10:FF:000001">
    <property type="entry name" value="(2E,6E)-farnesyl-diphosphate-specific ditrans,polycis-undecaprenyl-diphosphate synthase"/>
    <property type="match status" value="1"/>
</dbReference>
<evidence type="ECO:0000313" key="5">
    <source>
        <dbReference type="Proteomes" id="UP000316095"/>
    </source>
</evidence>
<evidence type="ECO:0000256" key="2">
    <source>
        <dbReference type="HAMAP-Rule" id="MF_01139"/>
    </source>
</evidence>
<accession>A0A5C5XAN9</accession>
<feature type="binding site" evidence="2">
    <location>
        <position position="51"/>
    </location>
    <ligand>
        <name>substrate</name>
    </ligand>
</feature>
<name>A0A5C5XAN9_9PLAN</name>
<dbReference type="EMBL" id="SJPG01000001">
    <property type="protein sequence ID" value="TWT59874.1"/>
    <property type="molecule type" value="Genomic_DNA"/>
</dbReference>
<dbReference type="InterPro" id="IPR018520">
    <property type="entry name" value="UPP_synth-like_CS"/>
</dbReference>
<dbReference type="GO" id="GO:0016094">
    <property type="term" value="P:polyprenol biosynthetic process"/>
    <property type="evidence" value="ECO:0007669"/>
    <property type="project" value="TreeGrafter"/>
</dbReference>
<feature type="binding site" evidence="2">
    <location>
        <position position="225"/>
    </location>
    <ligand>
        <name>Mg(2+)</name>
        <dbReference type="ChEBI" id="CHEBI:18420"/>
    </ligand>
</feature>
<dbReference type="OrthoDB" id="4191603at2"/>
<feature type="active site" description="Proton acceptor" evidence="2">
    <location>
        <position position="86"/>
    </location>
</feature>
<feature type="binding site" evidence="2">
    <location>
        <position position="87"/>
    </location>
    <ligand>
        <name>substrate</name>
    </ligand>
</feature>
<dbReference type="SUPFAM" id="SSF64005">
    <property type="entry name" value="Undecaprenyl diphosphate synthase"/>
    <property type="match status" value="1"/>
</dbReference>
<sequence>METEIKTSSEAIQEKTSAEDSQALDAAPLPRHVAIIMDGNGRWAQRKGMPRIEGHRNGVKTVRKIVRTAAKAGVEYLTLYCLSSENWKRPPAELSFLMFLLKKYLVDERKEILRQKLQFRTIGRTEELSAGILDEINKTKKLSADNTGMTLCLALNYGARGEIIDAVRKLAEQVERGELQPGQIDEQILSNSLDTTGMPDPDLVIRTAGEMRISNFLLWQISYSELWVTDKHWPEFTEADFHMAMQDYVKRDRRFGGLNS</sequence>
<feature type="binding site" evidence="2">
    <location>
        <position position="38"/>
    </location>
    <ligand>
        <name>Mg(2+)</name>
        <dbReference type="ChEBI" id="CHEBI:18420"/>
    </ligand>
</feature>
<feature type="binding site" evidence="2">
    <location>
        <position position="43"/>
    </location>
    <ligand>
        <name>substrate</name>
    </ligand>
</feature>
<dbReference type="EC" id="2.5.1.-" evidence="2"/>
<dbReference type="RefSeq" id="WP_146502057.1">
    <property type="nucleotide sequence ID" value="NZ_SJPG01000001.1"/>
</dbReference>
<dbReference type="GO" id="GO:0000287">
    <property type="term" value="F:magnesium ion binding"/>
    <property type="evidence" value="ECO:0007669"/>
    <property type="project" value="UniProtKB-UniRule"/>
</dbReference>
<dbReference type="NCBIfam" id="TIGR00055">
    <property type="entry name" value="uppS"/>
    <property type="match status" value="1"/>
</dbReference>
<comment type="subunit">
    <text evidence="2">Homodimer.</text>
</comment>
<dbReference type="CDD" id="cd00475">
    <property type="entry name" value="Cis_IPPS"/>
    <property type="match status" value="1"/>
</dbReference>
<dbReference type="InterPro" id="IPR001441">
    <property type="entry name" value="UPP_synth-like"/>
</dbReference>
<organism evidence="4 5">
    <name type="scientific">Rubinisphaera italica</name>
    <dbReference type="NCBI Taxonomy" id="2527969"/>
    <lineage>
        <taxon>Bacteria</taxon>
        <taxon>Pseudomonadati</taxon>
        <taxon>Planctomycetota</taxon>
        <taxon>Planctomycetia</taxon>
        <taxon>Planctomycetales</taxon>
        <taxon>Planctomycetaceae</taxon>
        <taxon>Rubinisphaera</taxon>
    </lineage>
</organism>
<feature type="compositionally biased region" description="Basic and acidic residues" evidence="3">
    <location>
        <begin position="1"/>
        <end position="18"/>
    </location>
</feature>
<keyword evidence="1 2" id="KW-0808">Transferase</keyword>
<reference evidence="4 5" key="1">
    <citation type="submission" date="2019-02" db="EMBL/GenBank/DDBJ databases">
        <title>Deep-cultivation of Planctomycetes and their phenomic and genomic characterization uncovers novel biology.</title>
        <authorList>
            <person name="Wiegand S."/>
            <person name="Jogler M."/>
            <person name="Boedeker C."/>
            <person name="Pinto D."/>
            <person name="Vollmers J."/>
            <person name="Rivas-Marin E."/>
            <person name="Kohn T."/>
            <person name="Peeters S.H."/>
            <person name="Heuer A."/>
            <person name="Rast P."/>
            <person name="Oberbeckmann S."/>
            <person name="Bunk B."/>
            <person name="Jeske O."/>
            <person name="Meyerdierks A."/>
            <person name="Storesund J.E."/>
            <person name="Kallscheuer N."/>
            <person name="Luecker S."/>
            <person name="Lage O.M."/>
            <person name="Pohl T."/>
            <person name="Merkel B.J."/>
            <person name="Hornburger P."/>
            <person name="Mueller R.-W."/>
            <person name="Bruemmer F."/>
            <person name="Labrenz M."/>
            <person name="Spormann A.M."/>
            <person name="Op Den Camp H."/>
            <person name="Overmann J."/>
            <person name="Amann R."/>
            <person name="Jetten M.S.M."/>
            <person name="Mascher T."/>
            <person name="Medema M.H."/>
            <person name="Devos D.P."/>
            <person name="Kaster A.-K."/>
            <person name="Ovreas L."/>
            <person name="Rohde M."/>
            <person name="Galperin M.Y."/>
            <person name="Jogler C."/>
        </authorList>
    </citation>
    <scope>NUCLEOTIDE SEQUENCE [LARGE SCALE GENOMIC DNA]</scope>
    <source>
        <strain evidence="4 5">Pan54</strain>
    </source>
</reference>
<feature type="binding site" evidence="2">
    <location>
        <begin position="212"/>
        <end position="214"/>
    </location>
    <ligand>
        <name>substrate</name>
    </ligand>
</feature>
<feature type="active site" evidence="2">
    <location>
        <position position="38"/>
    </location>
</feature>
<feature type="binding site" evidence="2">
    <location>
        <begin position="39"/>
        <end position="42"/>
    </location>
    <ligand>
        <name>substrate</name>
    </ligand>
</feature>
<dbReference type="Pfam" id="PF01255">
    <property type="entry name" value="Prenyltransf"/>
    <property type="match status" value="1"/>
</dbReference>
<proteinExistence type="inferred from homology"/>
<comment type="cofactor">
    <cofactor evidence="2">
        <name>Mg(2+)</name>
        <dbReference type="ChEBI" id="CHEBI:18420"/>
    </cofactor>
    <text evidence="2">Binds 2 magnesium ions per subunit.</text>
</comment>
<keyword evidence="2" id="KW-0479">Metal-binding</keyword>
<dbReference type="PROSITE" id="PS01066">
    <property type="entry name" value="UPP_SYNTHASE"/>
    <property type="match status" value="1"/>
</dbReference>
<protein>
    <recommendedName>
        <fullName evidence="2">Isoprenyl transferase</fullName>
        <ecNumber evidence="2">2.5.1.-</ecNumber>
    </recommendedName>
</protein>
<gene>
    <name evidence="4" type="ORF">Pan54_05850</name>
</gene>
<dbReference type="NCBIfam" id="NF011405">
    <property type="entry name" value="PRK14830.1"/>
    <property type="match status" value="1"/>
</dbReference>
<evidence type="ECO:0000313" key="4">
    <source>
        <dbReference type="EMBL" id="TWT59874.1"/>
    </source>
</evidence>
<dbReference type="AlphaFoldDB" id="A0A5C5XAN9"/>
<evidence type="ECO:0000256" key="1">
    <source>
        <dbReference type="ARBA" id="ARBA00022679"/>
    </source>
</evidence>
<comment type="similarity">
    <text evidence="2">Belongs to the UPP synthase family.</text>
</comment>
<comment type="caution">
    <text evidence="4">The sequence shown here is derived from an EMBL/GenBank/DDBJ whole genome shotgun (WGS) entry which is preliminary data.</text>
</comment>
<keyword evidence="2" id="KW-0460">Magnesium</keyword>